<name>A0ACC0QDT8_9HYPO</name>
<dbReference type="EMBL" id="CM046514">
    <property type="protein sequence ID" value="KAI8650405.1"/>
    <property type="molecule type" value="Genomic_DNA"/>
</dbReference>
<comment type="caution">
    <text evidence="1">The sequence shown here is derived from an EMBL/GenBank/DDBJ whole genome shotgun (WGS) entry which is preliminary data.</text>
</comment>
<organism evidence="1 2">
    <name type="scientific">Fusarium keratoplasticum</name>
    <dbReference type="NCBI Taxonomy" id="1328300"/>
    <lineage>
        <taxon>Eukaryota</taxon>
        <taxon>Fungi</taxon>
        <taxon>Dikarya</taxon>
        <taxon>Ascomycota</taxon>
        <taxon>Pezizomycotina</taxon>
        <taxon>Sordariomycetes</taxon>
        <taxon>Hypocreomycetidae</taxon>
        <taxon>Hypocreales</taxon>
        <taxon>Nectriaceae</taxon>
        <taxon>Fusarium</taxon>
        <taxon>Fusarium solani species complex</taxon>
    </lineage>
</organism>
<reference evidence="1" key="1">
    <citation type="submission" date="2022-06" db="EMBL/GenBank/DDBJ databases">
        <title>Fusarium solani species complex genomes reveal bases of compartmentalisation and animal pathogenesis.</title>
        <authorList>
            <person name="Tsai I.J."/>
        </authorList>
    </citation>
    <scope>NUCLEOTIDE SEQUENCE</scope>
    <source>
        <strain evidence="1">Fu6.1</strain>
    </source>
</reference>
<accession>A0ACC0QDT8</accession>
<keyword evidence="2" id="KW-1185">Reference proteome</keyword>
<proteinExistence type="predicted"/>
<evidence type="ECO:0000313" key="2">
    <source>
        <dbReference type="Proteomes" id="UP001065298"/>
    </source>
</evidence>
<gene>
    <name evidence="1" type="ORF">NCS57_01374100</name>
</gene>
<protein>
    <submittedName>
        <fullName evidence="1">Uncharacterized protein</fullName>
    </submittedName>
</protein>
<sequence>MTDVIERRINITKGQSQQDDWVQNWQNWETAWLKLIERVANYTKDPIVLIDDGCKTEADGINCTEACSNSTYLFKSAETLWNCVSLATLRMTTWDNPDEDHPRITINRDDEKEVRQRFQLGPLEDFDHVDVFQNYRACATESCFASKLGCSLEFDEFQNISVTYEKTLEFGYIMSHNYCTNADLGIDSDLAGPGLFIAYLIQFSLSMFFVLSLNFTTSWTKYLVWACTRPFRAKATETAKKWQDRLSNNRFAGAVASTIVDLQEAQSQYLAILSIVGVVAYAEIGSPGFGKAHTLRAWSINNILLDDMVSISIYPIISVQIALHKTQNRWWYTLLWVIFTWTMACVIFTSGYADKEEVEKSFKQDAGLKSCGQNAGPKIYCLNYGESDEGFAYNGLMQEEESILSSKFTYWAIHGIIPILLWDWLMKGLVPVFFPTKELTRDRWYLLLTAATSQPVLTLLELFTMALGTYNLANFVMFRNVLGDTYGEGQSDSVFGGWSYGQFVALFVWMPILGKFLSVLLEGTVPVVQKRTNHYVNVTLARDQAPTNQTAATQTETDRAENDQTEVIEAETSHSEGIPLTPMSR</sequence>
<evidence type="ECO:0000313" key="1">
    <source>
        <dbReference type="EMBL" id="KAI8650405.1"/>
    </source>
</evidence>
<dbReference type="Proteomes" id="UP001065298">
    <property type="component" value="Chromosome 12"/>
</dbReference>